<comment type="caution">
    <text evidence="1">The sequence shown here is derived from an EMBL/GenBank/DDBJ whole genome shotgun (WGS) entry which is preliminary data.</text>
</comment>
<gene>
    <name evidence="1" type="ORF">I5803_01230</name>
</gene>
<evidence type="ECO:0000313" key="1">
    <source>
        <dbReference type="EMBL" id="MBG9386633.1"/>
    </source>
</evidence>
<sequence>MDDEAKQMQEMLAMYSDNINGLMENQLALTAQVQVLQAALASMLLHHGSRASLLGTFQQYMKLSKQSAPQLASRMEGLEAGMLSLMGQHQA</sequence>
<dbReference type="EMBL" id="JADWYS010000001">
    <property type="protein sequence ID" value="MBG9386633.1"/>
    <property type="molecule type" value="Genomic_DNA"/>
</dbReference>
<evidence type="ECO:0000313" key="2">
    <source>
        <dbReference type="Proteomes" id="UP000651050"/>
    </source>
</evidence>
<name>A0A931H157_9BURK</name>
<protein>
    <submittedName>
        <fullName evidence="1">Uncharacterized protein</fullName>
    </submittedName>
</protein>
<keyword evidence="2" id="KW-1185">Reference proteome</keyword>
<proteinExistence type="predicted"/>
<dbReference type="RefSeq" id="WP_196984607.1">
    <property type="nucleotide sequence ID" value="NZ_JADWYS010000001.1"/>
</dbReference>
<reference evidence="1" key="1">
    <citation type="submission" date="2020-11" db="EMBL/GenBank/DDBJ databases">
        <title>Bacterial whole genome sequence for Caenimonas sp. DR4.4.</title>
        <authorList>
            <person name="Le V."/>
            <person name="Ko S.-R."/>
            <person name="Ahn C.-Y."/>
            <person name="Oh H.-M."/>
        </authorList>
    </citation>
    <scope>NUCLEOTIDE SEQUENCE</scope>
    <source>
        <strain evidence="1">DR4.4</strain>
    </source>
</reference>
<dbReference type="Proteomes" id="UP000651050">
    <property type="component" value="Unassembled WGS sequence"/>
</dbReference>
<accession>A0A931H157</accession>
<dbReference type="AlphaFoldDB" id="A0A931H157"/>
<organism evidence="1 2">
    <name type="scientific">Caenimonas aquaedulcis</name>
    <dbReference type="NCBI Taxonomy" id="2793270"/>
    <lineage>
        <taxon>Bacteria</taxon>
        <taxon>Pseudomonadati</taxon>
        <taxon>Pseudomonadota</taxon>
        <taxon>Betaproteobacteria</taxon>
        <taxon>Burkholderiales</taxon>
        <taxon>Comamonadaceae</taxon>
        <taxon>Caenimonas</taxon>
    </lineage>
</organism>